<dbReference type="InterPro" id="IPR011990">
    <property type="entry name" value="TPR-like_helical_dom_sf"/>
</dbReference>
<accession>A0A2K9Z0Q5</accession>
<dbReference type="Proteomes" id="UP000238523">
    <property type="component" value="Chromosome"/>
</dbReference>
<name>A0A2K9Z0Q5_RHILE</name>
<evidence type="ECO:0000256" key="1">
    <source>
        <dbReference type="SAM" id="MobiDB-lite"/>
    </source>
</evidence>
<reference evidence="2 3" key="1">
    <citation type="submission" date="2017-11" db="EMBL/GenBank/DDBJ databases">
        <title>Complete genome of Rhizobium leguminosarum Norway, an ineffective micro-symbiont.</title>
        <authorList>
            <person name="Hoffrichter A."/>
            <person name="Liang J."/>
            <person name="Brachmann A."/>
            <person name="Marin M."/>
        </authorList>
    </citation>
    <scope>NUCLEOTIDE SEQUENCE [LARGE SCALE GENOMIC DNA]</scope>
    <source>
        <strain evidence="2 3">Norway</strain>
    </source>
</reference>
<protein>
    <submittedName>
        <fullName evidence="2">Cellulose synthase</fullName>
    </submittedName>
</protein>
<dbReference type="AlphaFoldDB" id="A0A2K9Z0Q5"/>
<feature type="region of interest" description="Disordered" evidence="1">
    <location>
        <begin position="562"/>
        <end position="585"/>
    </location>
</feature>
<evidence type="ECO:0000313" key="3">
    <source>
        <dbReference type="Proteomes" id="UP000238523"/>
    </source>
</evidence>
<feature type="region of interest" description="Disordered" evidence="1">
    <location>
        <begin position="76"/>
        <end position="136"/>
    </location>
</feature>
<evidence type="ECO:0000313" key="2">
    <source>
        <dbReference type="EMBL" id="AUW41797.1"/>
    </source>
</evidence>
<proteinExistence type="predicted"/>
<sequence length="790" mass="85544">MSVKSSLVAISAAVVVATLVTGLKDRAALQERFGLGSAGRPAPELMMMGRIRPTDASAGNPEFNAQLVADKIEAITSSPPSAPDTPEPNAAAQQPAGSPPVASQPAAPQTAVQPAPVTPSIVSEPQAPQQAAAAPQPAVDESALRYFASRGDKVRLQAEISRLQALYPNWVPPADPLAVPQNGDKQLEAMWQLYSDGRYAELRKAVADRQAADAGWQPPADLLDRLDVAEARARLVNASDLKQYATVVDTAAATPSLLTCSEVDVLWRVAEAFIQTERAQRGQDAYTYILKNCTNPAERQATVEKASTLLAYQPMQALLTLERPAADGSKEFDAIRDNLARRFMAEGNDDPKLVVAPDYVARLEKLAETEGLASDALLLGWYQLRRNNDADAEKWFRAARAKQDSAAASQGLALALIARKAPEEAEDVMFRWRADSEDATSTYLAATANLMALQPPADLAEDVLHRIAAEVIARKYVPTAQQFGWYARSLNQFQTAARWFETALAWKPDDEPSAYGLVITREQLSDRKGVLDLQRAWAGRSTRITNLEDTSSLIPNAVAPEKGALAAQQPAQSTQRPPTEPLPAERRVTLQPGSEVVVRAARPAMETVTVPRGPRQTRGCSTTIDAGQLEPADALSRGWCLMDINRPMEAISAFEAALRSPARKVREDAAYGQSLAYLRAGLSGNAAVAATKAPQNRQRAAELQVAILADRALSAFDAGRYRETLIYLDQRAQLQQERIDLMVLRGYCYLNLKMYGDASRIFEAAAATGSRDAARGLADVRNVTHPDVND</sequence>
<feature type="compositionally biased region" description="Low complexity" evidence="1">
    <location>
        <begin position="88"/>
        <end position="136"/>
    </location>
</feature>
<dbReference type="EMBL" id="CP025012">
    <property type="protein sequence ID" value="AUW41797.1"/>
    <property type="molecule type" value="Genomic_DNA"/>
</dbReference>
<dbReference type="Gene3D" id="1.25.40.10">
    <property type="entry name" value="Tetratricopeptide repeat domain"/>
    <property type="match status" value="2"/>
</dbReference>
<gene>
    <name evidence="2" type="ORF">CUJ84_Chr001400</name>
</gene>
<dbReference type="SUPFAM" id="SSF48452">
    <property type="entry name" value="TPR-like"/>
    <property type="match status" value="2"/>
</dbReference>
<organism evidence="2 3">
    <name type="scientific">Rhizobium leguminosarum</name>
    <dbReference type="NCBI Taxonomy" id="384"/>
    <lineage>
        <taxon>Bacteria</taxon>
        <taxon>Pseudomonadati</taxon>
        <taxon>Pseudomonadota</taxon>
        <taxon>Alphaproteobacteria</taxon>
        <taxon>Hyphomicrobiales</taxon>
        <taxon>Rhizobiaceae</taxon>
        <taxon>Rhizobium/Agrobacterium group</taxon>
        <taxon>Rhizobium</taxon>
    </lineage>
</organism>